<evidence type="ECO:0000313" key="3">
    <source>
        <dbReference type="EnsemblFungi" id="FOXG_13221P0"/>
    </source>
</evidence>
<evidence type="ECO:0000313" key="4">
    <source>
        <dbReference type="Proteomes" id="UP000002489"/>
    </source>
</evidence>
<dbReference type="Pfam" id="PF03171">
    <property type="entry name" value="2OG-FeII_Oxy"/>
    <property type="match status" value="1"/>
</dbReference>
<dbReference type="InterPro" id="IPR005123">
    <property type="entry name" value="Oxoglu/Fe-dep_dioxygenase_dom"/>
</dbReference>
<reference evidence="3" key="2">
    <citation type="submission" date="2025-08" db="UniProtKB">
        <authorList>
            <consortium name="EnsemblFungi"/>
        </authorList>
    </citation>
    <scope>IDENTIFICATION</scope>
    <source>
        <strain evidence="3">4287 / CBS 123668 / FGSC 9935 / NRRL 34936</strain>
    </source>
</reference>
<dbReference type="PANTHER" id="PTHR47990">
    <property type="entry name" value="2-OXOGLUTARATE (2OG) AND FE(II)-DEPENDENT OXYGENASE SUPERFAMILY PROTEIN-RELATED"/>
    <property type="match status" value="1"/>
</dbReference>
<dbReference type="InterPro" id="IPR026992">
    <property type="entry name" value="DIOX_N"/>
</dbReference>
<dbReference type="Pfam" id="PF14226">
    <property type="entry name" value="DIOX_N"/>
    <property type="match status" value="1"/>
</dbReference>
<comment type="similarity">
    <text evidence="1 2">Belongs to the iron/ascorbate-dependent oxidoreductase family.</text>
</comment>
<keyword evidence="2" id="KW-0560">Oxidoreductase</keyword>
<dbReference type="Proteomes" id="UP000002489">
    <property type="component" value="Unassembled WGS sequence"/>
</dbReference>
<dbReference type="EnsemblFungi" id="FOXG_13221T0">
    <property type="protein sequence ID" value="FOXG_13221P0"/>
    <property type="gene ID" value="FOXG_13221"/>
</dbReference>
<dbReference type="GO" id="GO:0044283">
    <property type="term" value="P:small molecule biosynthetic process"/>
    <property type="evidence" value="ECO:0007669"/>
    <property type="project" value="UniProtKB-ARBA"/>
</dbReference>
<proteinExistence type="inferred from homology"/>
<dbReference type="AlphaFoldDB" id="A0A0D2YA99"/>
<evidence type="ECO:0000256" key="2">
    <source>
        <dbReference type="RuleBase" id="RU003682"/>
    </source>
</evidence>
<protein>
    <submittedName>
        <fullName evidence="3">Uncharacterized protein</fullName>
    </submittedName>
</protein>
<accession>A0A0D2YA99</accession>
<dbReference type="PROSITE" id="PS51471">
    <property type="entry name" value="FE2OG_OXY"/>
    <property type="match status" value="1"/>
</dbReference>
<reference evidence="4" key="1">
    <citation type="journal article" date="2012" name="Mol. Plant Microbe Interact.">
        <title>A highly conserved effector in Fusarium oxysporum is required for full virulence on Arabidopsis.</title>
        <authorList>
            <person name="Thatcher L.F."/>
            <person name="Gardiner D.M."/>
            <person name="Kazan K."/>
            <person name="Manners J."/>
        </authorList>
    </citation>
    <scope>NUCLEOTIDE SEQUENCE [LARGE SCALE GENOMIC DNA]</scope>
    <source>
        <strain evidence="4">Fo5176</strain>
    </source>
</reference>
<dbReference type="InterPro" id="IPR027443">
    <property type="entry name" value="IPNS-like_sf"/>
</dbReference>
<dbReference type="InterPro" id="IPR044861">
    <property type="entry name" value="IPNS-like_FE2OG_OXY"/>
</dbReference>
<dbReference type="Gene3D" id="2.60.120.330">
    <property type="entry name" value="B-lactam Antibiotic, Isopenicillin N Synthase, Chain"/>
    <property type="match status" value="1"/>
</dbReference>
<dbReference type="GO" id="GO:0016491">
    <property type="term" value="F:oxidoreductase activity"/>
    <property type="evidence" value="ECO:0007669"/>
    <property type="project" value="UniProtKB-KW"/>
</dbReference>
<gene>
    <name evidence="3" type="primary">28954494</name>
</gene>
<sequence>MGSLDNSIPPFPDDLPIVPIARISYSKLKNLDKDEVIKVLKASQSDGFFYLDLTDDSAGQALLNDTEDILAISKRALNIPLDKKMECVAERGKEMFGYKPAGAVKQTDKDARPDTTEFFNVSKDHLLGNSEARKYPAEITDRWTDLGKYAENCHSLGLMILRILAQQLDLPSDEFAKRNKISSLSGDHIRMTKMPGCDAADGNRIGLASHTDFGSITVLFNWVGGLQIQSHDPAKQGEWAFVRPLPGHAIINLGDAMVKFSNGRLKSGKHRVVPLPGPQGRLDRYSLVYFVRPADDVLMEPVEQYKDEPVVAVGGKVGEERVYTAGEWLSRRLKQMSK</sequence>
<evidence type="ECO:0000256" key="1">
    <source>
        <dbReference type="ARBA" id="ARBA00008056"/>
    </source>
</evidence>
<dbReference type="SUPFAM" id="SSF51197">
    <property type="entry name" value="Clavaminate synthase-like"/>
    <property type="match status" value="1"/>
</dbReference>
<dbReference type="GO" id="GO:0046872">
    <property type="term" value="F:metal ion binding"/>
    <property type="evidence" value="ECO:0007669"/>
    <property type="project" value="UniProtKB-KW"/>
</dbReference>
<keyword evidence="2" id="KW-0408">Iron</keyword>
<keyword evidence="2" id="KW-0479">Metal-binding</keyword>
<dbReference type="InterPro" id="IPR050231">
    <property type="entry name" value="Iron_ascorbate_oxido_reductase"/>
</dbReference>
<organism evidence="3 4">
    <name type="scientific">Fusarium oxysporum (strain Fo5176)</name>
    <name type="common">Fusarium vascular wilt</name>
    <dbReference type="NCBI Taxonomy" id="660025"/>
    <lineage>
        <taxon>Eukaryota</taxon>
        <taxon>Fungi</taxon>
        <taxon>Dikarya</taxon>
        <taxon>Ascomycota</taxon>
        <taxon>Pezizomycotina</taxon>
        <taxon>Sordariomycetes</taxon>
        <taxon>Hypocreomycetidae</taxon>
        <taxon>Hypocreales</taxon>
        <taxon>Nectriaceae</taxon>
        <taxon>Fusarium</taxon>
        <taxon>Fusarium oxysporum species complex</taxon>
    </lineage>
</organism>
<name>A0A0D2YA99_FUSOF</name>
<dbReference type="VEuPathDB" id="FungiDB:FOXG_13221"/>